<dbReference type="PANTHER" id="PTHR36837:SF2">
    <property type="entry name" value="POLY(3-HYDROXYALKANOATE) POLYMERASE SUBUNIT PHAC"/>
    <property type="match status" value="1"/>
</dbReference>
<dbReference type="SUPFAM" id="SSF53474">
    <property type="entry name" value="alpha/beta-Hydrolases"/>
    <property type="match status" value="1"/>
</dbReference>
<dbReference type="InterPro" id="IPR000073">
    <property type="entry name" value="AB_hydrolase_1"/>
</dbReference>
<dbReference type="Proteomes" id="UP000316256">
    <property type="component" value="Unassembled WGS sequence"/>
</dbReference>
<keyword evidence="2" id="KW-0378">Hydrolase</keyword>
<protein>
    <submittedName>
        <fullName evidence="2">Alpha/beta fold hydrolase</fullName>
    </submittedName>
</protein>
<evidence type="ECO:0000313" key="3">
    <source>
        <dbReference type="Proteomes" id="UP000316256"/>
    </source>
</evidence>
<comment type="caution">
    <text evidence="2">The sequence shown here is derived from an EMBL/GenBank/DDBJ whole genome shotgun (WGS) entry which is preliminary data.</text>
</comment>
<dbReference type="InterPro" id="IPR029058">
    <property type="entry name" value="AB_hydrolase_fold"/>
</dbReference>
<dbReference type="GO" id="GO:0016787">
    <property type="term" value="F:hydrolase activity"/>
    <property type="evidence" value="ECO:0007669"/>
    <property type="project" value="UniProtKB-KW"/>
</dbReference>
<dbReference type="AlphaFoldDB" id="A0A541B0R1"/>
<dbReference type="EMBL" id="VIGH01000009">
    <property type="protein sequence ID" value="TQF65899.1"/>
    <property type="molecule type" value="Genomic_DNA"/>
</dbReference>
<dbReference type="InterPro" id="IPR051321">
    <property type="entry name" value="PHA/PHB_synthase"/>
</dbReference>
<dbReference type="Gene3D" id="3.40.50.1820">
    <property type="entry name" value="alpha/beta hydrolase"/>
    <property type="match status" value="1"/>
</dbReference>
<feature type="domain" description="AB hydrolase-1" evidence="1">
    <location>
        <begin position="99"/>
        <end position="350"/>
    </location>
</feature>
<evidence type="ECO:0000259" key="1">
    <source>
        <dbReference type="Pfam" id="PF00561"/>
    </source>
</evidence>
<keyword evidence="3" id="KW-1185">Reference proteome</keyword>
<proteinExistence type="predicted"/>
<sequence>MTVADRPDRARQRARRTHEVFGIPVPVPRDLPRAVANVRARLGSNGLADLRPTDSEIVDTNADRTVRRFRSTERPATGAPLLLVTPLAATSVAFDLRRGCSLVEYLKETGRDVYVVDYGPVNFADRARGFEHWVDDVIPDAVRVVSADAGGAKVHLAGWSLGGIFAVYTAAAHPELPLRSVTPIASPFDLRQVPLFATLRPLDRLFGPYTVAPFYKLLGTVPAPLTSLGFKAASIDKYLTRPWTVLANLDDRDHLEQIEAVDRFMSSMYAYPGRTFGQLYHVVMRSNEFASGHMQIGGRRVDLDDIDVPAMVVAGSGDGLAPEPAVRHLTELLNGSPTVRYGVFPGGHLGVLAGRAARRTMWPAFAEFLAEFDPA</sequence>
<name>A0A541B0R1_9NOCA</name>
<evidence type="ECO:0000313" key="2">
    <source>
        <dbReference type="EMBL" id="TQF65899.1"/>
    </source>
</evidence>
<reference evidence="2 3" key="1">
    <citation type="submission" date="2019-06" db="EMBL/GenBank/DDBJ databases">
        <title>Rhodococcus spaelei sp. nov., isolated from a cave.</title>
        <authorList>
            <person name="Lee S.D."/>
        </authorList>
    </citation>
    <scope>NUCLEOTIDE SEQUENCE [LARGE SCALE GENOMIC DNA]</scope>
    <source>
        <strain evidence="2 3">C9-5</strain>
    </source>
</reference>
<dbReference type="OrthoDB" id="345573at2"/>
<accession>A0A541B0R1</accession>
<organism evidence="2 3">
    <name type="scientific">Rhodococcus spelaei</name>
    <dbReference type="NCBI Taxonomy" id="2546320"/>
    <lineage>
        <taxon>Bacteria</taxon>
        <taxon>Bacillati</taxon>
        <taxon>Actinomycetota</taxon>
        <taxon>Actinomycetes</taxon>
        <taxon>Mycobacteriales</taxon>
        <taxon>Nocardiaceae</taxon>
        <taxon>Rhodococcus</taxon>
    </lineage>
</organism>
<dbReference type="Pfam" id="PF00561">
    <property type="entry name" value="Abhydrolase_1"/>
    <property type="match status" value="1"/>
</dbReference>
<gene>
    <name evidence="2" type="ORF">FK531_18595</name>
</gene>
<dbReference type="PANTHER" id="PTHR36837">
    <property type="entry name" value="POLY(3-HYDROXYALKANOATE) POLYMERASE SUBUNIT PHAC"/>
    <property type="match status" value="1"/>
</dbReference>